<sequence>MTPEQLETQHNNITMYVENKNNEMFTTITLQKLRRGIKRRLGVISKYPKCYKYINIDTILLKRLQGRIDIPDGAYFQNKNKLDFRHSKFDEQVDFVLNNKEFEKSLLRKSTPTKYDLKPSIISLADVEMHKDVLQSHVRYIEKVKKICTELDFKNDLVDVIDRRIILLENHLEKWNDVKTFDSYSDETDLQLLDRTQQIYKENKKFKDLIETAFSYGIFNHPRPKTFMSLMNILSQTDKERLDKRFDNNTEPITNIIQSMVVVEKHAKQGGSKDQLARAMYNLYNTHLFDELELNYIISQYISDEANFNIRRLATYQLFKNPPEWLQKLIDGDNKIMTSQIRIKEESNVKKKILLEKLKIKKQFLKLSYGKRYNMNDELQTQVFEKSFNGYIDGTYTRLDKDINLNELDKLLNMVRMF</sequence>
<name>A0AAT9J733_9VIRU</name>
<reference evidence="1" key="1">
    <citation type="journal article" date="2024" name="Environ. Microbiol. Rep.">
        <title>Hiding in plain sight: The discovery of complete genomes of 11 hypothetical spindle-shaped viruses that putatively infect mesophilic ammonia-oxidizing archaea.</title>
        <authorList>
            <person name="Ni Y."/>
            <person name="Xu T."/>
            <person name="Yan S."/>
            <person name="Chen L."/>
            <person name="Wang Y."/>
        </authorList>
    </citation>
    <scope>NUCLEOTIDE SEQUENCE</scope>
    <source>
        <strain evidence="1">NMP1</strain>
    </source>
</reference>
<organism evidence="1">
    <name type="scientific">Nitrosopumilaceae spindle-shaped virus</name>
    <dbReference type="NCBI Taxonomy" id="3065433"/>
    <lineage>
        <taxon>Viruses</taxon>
    </lineage>
</organism>
<reference evidence="1" key="2">
    <citation type="submission" date="2024-03" db="EMBL/GenBank/DDBJ databases">
        <authorList>
            <person name="Ni Y."/>
            <person name="Xu T."/>
            <person name="Yan S."/>
            <person name="Chen L."/>
            <person name="Wang Y."/>
        </authorList>
    </citation>
    <scope>NUCLEOTIDE SEQUENCE</scope>
    <source>
        <strain evidence="1">NMP1</strain>
    </source>
</reference>
<accession>A0AAT9J733</accession>
<proteinExistence type="predicted"/>
<dbReference type="EMBL" id="BK067782">
    <property type="protein sequence ID" value="DBA51681.1"/>
    <property type="molecule type" value="Genomic_DNA"/>
</dbReference>
<evidence type="ECO:0000313" key="1">
    <source>
        <dbReference type="EMBL" id="DBA51681.1"/>
    </source>
</evidence>
<protein>
    <submittedName>
        <fullName evidence="1">ORF34</fullName>
    </submittedName>
</protein>